<dbReference type="PROSITE" id="PS50181">
    <property type="entry name" value="FBOX"/>
    <property type="match status" value="1"/>
</dbReference>
<feature type="domain" description="F-box" evidence="1">
    <location>
        <begin position="43"/>
        <end position="88"/>
    </location>
</feature>
<dbReference type="InterPro" id="IPR001810">
    <property type="entry name" value="F-box_dom"/>
</dbReference>
<proteinExistence type="predicted"/>
<dbReference type="EMBL" id="JAACJO010000022">
    <property type="protein sequence ID" value="KAF5347964.1"/>
    <property type="molecule type" value="Genomic_DNA"/>
</dbReference>
<dbReference type="Proteomes" id="UP000559027">
    <property type="component" value="Unassembled WGS sequence"/>
</dbReference>
<reference evidence="2 3" key="1">
    <citation type="journal article" date="2020" name="ISME J.">
        <title>Uncovering the hidden diversity of litter-decomposition mechanisms in mushroom-forming fungi.</title>
        <authorList>
            <person name="Floudas D."/>
            <person name="Bentzer J."/>
            <person name="Ahren D."/>
            <person name="Johansson T."/>
            <person name="Persson P."/>
            <person name="Tunlid A."/>
        </authorList>
    </citation>
    <scope>NUCLEOTIDE SEQUENCE [LARGE SCALE GENOMIC DNA]</scope>
    <source>
        <strain evidence="2 3">CBS 146.42</strain>
    </source>
</reference>
<evidence type="ECO:0000313" key="2">
    <source>
        <dbReference type="EMBL" id="KAF5347964.1"/>
    </source>
</evidence>
<dbReference type="Gene3D" id="3.80.10.10">
    <property type="entry name" value="Ribonuclease Inhibitor"/>
    <property type="match status" value="1"/>
</dbReference>
<gene>
    <name evidence="2" type="ORF">D9756_010144</name>
</gene>
<evidence type="ECO:0000313" key="3">
    <source>
        <dbReference type="Proteomes" id="UP000559027"/>
    </source>
</evidence>
<dbReference type="SUPFAM" id="SSF52047">
    <property type="entry name" value="RNI-like"/>
    <property type="match status" value="1"/>
</dbReference>
<name>A0A8H5CV84_9AGAR</name>
<dbReference type="AlphaFoldDB" id="A0A8H5CV84"/>
<organism evidence="2 3">
    <name type="scientific">Leucocoprinus leucothites</name>
    <dbReference type="NCBI Taxonomy" id="201217"/>
    <lineage>
        <taxon>Eukaryota</taxon>
        <taxon>Fungi</taxon>
        <taxon>Dikarya</taxon>
        <taxon>Basidiomycota</taxon>
        <taxon>Agaricomycotina</taxon>
        <taxon>Agaricomycetes</taxon>
        <taxon>Agaricomycetidae</taxon>
        <taxon>Agaricales</taxon>
        <taxon>Agaricineae</taxon>
        <taxon>Agaricaceae</taxon>
        <taxon>Leucocoprinus</taxon>
    </lineage>
</organism>
<dbReference type="InterPro" id="IPR032675">
    <property type="entry name" value="LRR_dom_sf"/>
</dbReference>
<sequence>MLPLHASQKQYPRRRSHTMLHDTQPLIPLSLGRVIGNKSIRSSFPLFQLPVELIDQVTPYLSSLDIRRLSLVDRDTNQLARALQFAHVTLDYSEHAMKILSKLKDEVQYPTRTRHRLGVCIRRLKVSTTRDHFNVRERITLEELEGLSMQERLSRIEAAKQHEARYLHSICDLLRHLPNLHILDWNDESTLTEEMMAGVVSSSIRHLRLDGPILNRQLVLPPVDGNLWPLEGLYLNVGWSLTTLTEGDTTPFVVSILKLVAPTLRQLIWCGYADRLSPPTHHIEEDMQFPVLHDVVLDQVKFKDPSLLRRIFHDRTTLRSLSVDSCSTISHFLASRGQVTSLNSFRWDWSSSTSDDEMIEFIHSNTHLSCLEVTKPLLPETFNTILIRDQRLCFDNLVSLHLISQEPEFPPETLGIIASIESLRHLWLSAGAQYGMRYQWAIQHDLVIESLKTLSQLESIVFTRDSYRVNGHPLLDSSPERYYMNKVLPQDLLLNDYLTEDEMTKADMTPVSFERSIRLRDALRCLTWERWHQSQMVMHATEYSRVFTNLKWCFMGQLLMSIDETPYWRIAELEMEERDPALRTLFAHWDRTVRHVA</sequence>
<dbReference type="OrthoDB" id="3257981at2759"/>
<keyword evidence="3" id="KW-1185">Reference proteome</keyword>
<protein>
    <recommendedName>
        <fullName evidence="1">F-box domain-containing protein</fullName>
    </recommendedName>
</protein>
<accession>A0A8H5CV84</accession>
<evidence type="ECO:0000259" key="1">
    <source>
        <dbReference type="PROSITE" id="PS50181"/>
    </source>
</evidence>
<comment type="caution">
    <text evidence="2">The sequence shown here is derived from an EMBL/GenBank/DDBJ whole genome shotgun (WGS) entry which is preliminary data.</text>
</comment>